<gene>
    <name evidence="1" type="ORF">AYI69_g6088</name>
</gene>
<dbReference type="Proteomes" id="UP000187429">
    <property type="component" value="Unassembled WGS sequence"/>
</dbReference>
<keyword evidence="2" id="KW-1185">Reference proteome</keyword>
<accession>A0A1R1Y1D2</accession>
<protein>
    <submittedName>
        <fullName evidence="1">Uncharacterized protein</fullName>
    </submittedName>
</protein>
<name>A0A1R1Y1D2_9FUNG</name>
<organism evidence="1 2">
    <name type="scientific">Smittium culicis</name>
    <dbReference type="NCBI Taxonomy" id="133412"/>
    <lineage>
        <taxon>Eukaryota</taxon>
        <taxon>Fungi</taxon>
        <taxon>Fungi incertae sedis</taxon>
        <taxon>Zoopagomycota</taxon>
        <taxon>Kickxellomycotina</taxon>
        <taxon>Harpellomycetes</taxon>
        <taxon>Harpellales</taxon>
        <taxon>Legeriomycetaceae</taxon>
        <taxon>Smittium</taxon>
    </lineage>
</organism>
<dbReference type="EMBL" id="LSSM01002672">
    <property type="protein sequence ID" value="OMJ20752.1"/>
    <property type="molecule type" value="Genomic_DNA"/>
</dbReference>
<evidence type="ECO:0000313" key="1">
    <source>
        <dbReference type="EMBL" id="OMJ20752.1"/>
    </source>
</evidence>
<evidence type="ECO:0000313" key="2">
    <source>
        <dbReference type="Proteomes" id="UP000187429"/>
    </source>
</evidence>
<sequence length="106" mass="12316">MSKYPEVYSIIKDVELLSSRFNRFENSEFKDDVDLSSSSEIKNMGTGDLTEEKLDSLEKLIQKTEYLQKSSKEVSKYKSKFDDLEHEIKKIDSILEKSYSSSKQSI</sequence>
<comment type="caution">
    <text evidence="1">The sequence shown here is derived from an EMBL/GenBank/DDBJ whole genome shotgun (WGS) entry which is preliminary data.</text>
</comment>
<reference evidence="2" key="1">
    <citation type="submission" date="2017-01" db="EMBL/GenBank/DDBJ databases">
        <authorList>
            <person name="Wang Y."/>
            <person name="White M."/>
            <person name="Kvist S."/>
            <person name="Moncalvo J.-M."/>
        </authorList>
    </citation>
    <scope>NUCLEOTIDE SEQUENCE [LARGE SCALE GENOMIC DNA]</scope>
    <source>
        <strain evidence="2">ID-206-W2</strain>
    </source>
</reference>
<proteinExistence type="predicted"/>
<dbReference type="OrthoDB" id="10380434at2759"/>
<dbReference type="AlphaFoldDB" id="A0A1R1Y1D2"/>